<feature type="compositionally biased region" description="Polar residues" evidence="2">
    <location>
        <begin position="329"/>
        <end position="338"/>
    </location>
</feature>
<dbReference type="GO" id="GO:0062129">
    <property type="term" value="C:chitin-based extracellular matrix"/>
    <property type="evidence" value="ECO:0007669"/>
    <property type="project" value="TreeGrafter"/>
</dbReference>
<name>A0A7R9D2W1_TIMPO</name>
<feature type="region of interest" description="Disordered" evidence="2">
    <location>
        <begin position="279"/>
        <end position="379"/>
    </location>
</feature>
<feature type="compositionally biased region" description="Polar residues" evidence="2">
    <location>
        <begin position="470"/>
        <end position="480"/>
    </location>
</feature>
<dbReference type="PANTHER" id="PTHR10380:SF2">
    <property type="entry name" value="AGAP003037-PA"/>
    <property type="match status" value="1"/>
</dbReference>
<feature type="compositionally biased region" description="Low complexity" evidence="2">
    <location>
        <begin position="448"/>
        <end position="458"/>
    </location>
</feature>
<accession>A0A7R9D2W1</accession>
<organism evidence="3">
    <name type="scientific">Timema poppense</name>
    <name type="common">Walking stick</name>
    <dbReference type="NCBI Taxonomy" id="170557"/>
    <lineage>
        <taxon>Eukaryota</taxon>
        <taxon>Metazoa</taxon>
        <taxon>Ecdysozoa</taxon>
        <taxon>Arthropoda</taxon>
        <taxon>Hexapoda</taxon>
        <taxon>Insecta</taxon>
        <taxon>Pterygota</taxon>
        <taxon>Neoptera</taxon>
        <taxon>Polyneoptera</taxon>
        <taxon>Phasmatodea</taxon>
        <taxon>Timematodea</taxon>
        <taxon>Timematoidea</taxon>
        <taxon>Timematidae</taxon>
        <taxon>Timema</taxon>
    </lineage>
</organism>
<evidence type="ECO:0000256" key="2">
    <source>
        <dbReference type="SAM" id="MobiDB-lite"/>
    </source>
</evidence>
<feature type="region of interest" description="Disordered" evidence="2">
    <location>
        <begin position="435"/>
        <end position="513"/>
    </location>
</feature>
<feature type="compositionally biased region" description="Polar residues" evidence="2">
    <location>
        <begin position="370"/>
        <end position="379"/>
    </location>
</feature>
<proteinExistence type="predicted"/>
<feature type="compositionally biased region" description="Low complexity" evidence="2">
    <location>
        <begin position="350"/>
        <end position="369"/>
    </location>
</feature>
<dbReference type="PROSITE" id="PS51155">
    <property type="entry name" value="CHIT_BIND_RR_2"/>
    <property type="match status" value="1"/>
</dbReference>
<dbReference type="PANTHER" id="PTHR10380">
    <property type="entry name" value="CUTICLE PROTEIN"/>
    <property type="match status" value="1"/>
</dbReference>
<protein>
    <submittedName>
        <fullName evidence="3">Uncharacterized protein</fullName>
    </submittedName>
</protein>
<dbReference type="Pfam" id="PF00379">
    <property type="entry name" value="Chitin_bind_4"/>
    <property type="match status" value="1"/>
</dbReference>
<feature type="region of interest" description="Disordered" evidence="2">
    <location>
        <begin position="183"/>
        <end position="234"/>
    </location>
</feature>
<dbReference type="InterPro" id="IPR050468">
    <property type="entry name" value="Cuticle_Struct_Prot"/>
</dbReference>
<keyword evidence="1" id="KW-0193">Cuticle</keyword>
<dbReference type="EMBL" id="OD002806">
    <property type="protein sequence ID" value="CAD7406162.1"/>
    <property type="molecule type" value="Genomic_DNA"/>
</dbReference>
<dbReference type="AlphaFoldDB" id="A0A7R9D2W1"/>
<feature type="compositionally biased region" description="Low complexity" evidence="2">
    <location>
        <begin position="202"/>
        <end position="211"/>
    </location>
</feature>
<dbReference type="InterPro" id="IPR000618">
    <property type="entry name" value="Insect_cuticle"/>
</dbReference>
<evidence type="ECO:0000256" key="1">
    <source>
        <dbReference type="PROSITE-ProRule" id="PRU00497"/>
    </source>
</evidence>
<evidence type="ECO:0000313" key="3">
    <source>
        <dbReference type="EMBL" id="CAD7406162.1"/>
    </source>
</evidence>
<sequence>MSEKLSDVMRQRKQFQLLSCPKLRIAYFPTLPDDYSSPMASLVLSDSSQLTADGFEKLSDQIMYPYAELYDLQKHMFSNCHHSQNSAKRDMHLTLQLALSIKKAVQQFKLLLLIVGLVVLVTLTDARRVRVRPRPVAEETSSEDQEVRDQRIQYYAAQPESDDGPSSAAGVVLIGDPYNGLYGQPAARGQTDTEYRSPLPFSGRSSSARPSARVKEPTKQPPVQTLRNYSNVNDDGSFTFGYEAADGSFKEETRGTDCVVRGKYGYVDPDGNKREFTYVSGNPCDPNAVAKEEEESKEAATDSGEENIPKGPIRPLRPLRPTASPIPRPTTTLFQENYNPGDEEVIDDAPQLVYQPRPRPQQPTRNPVQYTPSTYDQEQDISVHTPRPVFRQQPAVRITPRPPVAATTLQSQLPATTYRPQLLQVTPRPSIFYTRQQSSSFARPTPSPAAYPTSPSGPVDYDAELRKFQVENNVVTTPRSVTPLRPQPQIPRQQQPSGKAPSGNPVYESELVYDPSSGHPRCILISRTNISRHPRKGFTTSSLLLPPTISRVYRTGRSTLSSEGIVSPIELKRSERMNLNVDVYIVLLKDL</sequence>
<dbReference type="GO" id="GO:0008010">
    <property type="term" value="F:structural constituent of chitin-based larval cuticle"/>
    <property type="evidence" value="ECO:0007669"/>
    <property type="project" value="TreeGrafter"/>
</dbReference>
<reference evidence="3" key="1">
    <citation type="submission" date="2020-11" db="EMBL/GenBank/DDBJ databases">
        <authorList>
            <person name="Tran Van P."/>
        </authorList>
    </citation>
    <scope>NUCLEOTIDE SEQUENCE</scope>
</reference>
<gene>
    <name evidence="3" type="ORF">TPSB3V08_LOCUS5308</name>
</gene>
<feature type="compositionally biased region" description="Polar residues" evidence="2">
    <location>
        <begin position="221"/>
        <end position="234"/>
    </location>
</feature>